<protein>
    <recommendedName>
        <fullName evidence="9">RNA polymerase sigma factor</fullName>
    </recommendedName>
</protein>
<comment type="caution">
    <text evidence="7">The sequence shown here is derived from an EMBL/GenBank/DDBJ whole genome shotgun (WGS) entry which is preliminary data.</text>
</comment>
<evidence type="ECO:0000313" key="8">
    <source>
        <dbReference type="Proteomes" id="UP000179880"/>
    </source>
</evidence>
<dbReference type="InterPro" id="IPR036388">
    <property type="entry name" value="WH-like_DNA-bd_sf"/>
</dbReference>
<dbReference type="GO" id="GO:0016987">
    <property type="term" value="F:sigma factor activity"/>
    <property type="evidence" value="ECO:0007669"/>
    <property type="project" value="UniProtKB-KW"/>
</dbReference>
<dbReference type="Gene3D" id="1.10.1740.10">
    <property type="match status" value="1"/>
</dbReference>
<dbReference type="SUPFAM" id="SSF88659">
    <property type="entry name" value="Sigma3 and sigma4 domains of RNA polymerase sigma factors"/>
    <property type="match status" value="1"/>
</dbReference>
<evidence type="ECO:0000256" key="2">
    <source>
        <dbReference type="ARBA" id="ARBA00023015"/>
    </source>
</evidence>
<dbReference type="Pfam" id="PF04542">
    <property type="entry name" value="Sigma70_r2"/>
    <property type="match status" value="1"/>
</dbReference>
<gene>
    <name evidence="7" type="ORF">A3B93_00230</name>
</gene>
<dbReference type="AlphaFoldDB" id="A0A1F6WHJ1"/>
<dbReference type="NCBIfam" id="TIGR02937">
    <property type="entry name" value="sigma70-ECF"/>
    <property type="match status" value="1"/>
</dbReference>
<dbReference type="InterPro" id="IPR007627">
    <property type="entry name" value="RNA_pol_sigma70_r2"/>
</dbReference>
<evidence type="ECO:0000313" key="7">
    <source>
        <dbReference type="EMBL" id="OGI81314.1"/>
    </source>
</evidence>
<dbReference type="GO" id="GO:0006352">
    <property type="term" value="P:DNA-templated transcription initiation"/>
    <property type="evidence" value="ECO:0007669"/>
    <property type="project" value="InterPro"/>
</dbReference>
<sequence length="181" mass="21481">MDDIDNPEELIKQAKAGDETALTRLYNDFYAPVYRYLYFRARDRAEAEDLAQETFLRFFQTLQKYQYRGTTPLAFLFRIARNILIDTGRRKKNWVQFSELFGKNEEPRENPTEQRENAEMVRMALKELPEAEQEAVTLCYINDLSYSEIAQLIGKNEEAVRQAVSRALKRLREYFMKNNLL</sequence>
<evidence type="ECO:0000256" key="3">
    <source>
        <dbReference type="ARBA" id="ARBA00023082"/>
    </source>
</evidence>
<feature type="domain" description="RNA polymerase sigma-70 region 2" evidence="5">
    <location>
        <begin position="25"/>
        <end position="92"/>
    </location>
</feature>
<dbReference type="PANTHER" id="PTHR43133:SF57">
    <property type="entry name" value="RNA POLYMERASE SIGMA-70 FACTOR"/>
    <property type="match status" value="1"/>
</dbReference>
<reference evidence="7 8" key="1">
    <citation type="journal article" date="2016" name="Nat. Commun.">
        <title>Thousands of microbial genomes shed light on interconnected biogeochemical processes in an aquifer system.</title>
        <authorList>
            <person name="Anantharaman K."/>
            <person name="Brown C.T."/>
            <person name="Hug L.A."/>
            <person name="Sharon I."/>
            <person name="Castelle C.J."/>
            <person name="Probst A.J."/>
            <person name="Thomas B.C."/>
            <person name="Singh A."/>
            <person name="Wilkins M.J."/>
            <person name="Karaoz U."/>
            <person name="Brodie E.L."/>
            <person name="Williams K.H."/>
            <person name="Hubbard S.S."/>
            <person name="Banfield J.F."/>
        </authorList>
    </citation>
    <scope>NUCLEOTIDE SEQUENCE [LARGE SCALE GENOMIC DNA]</scope>
</reference>
<dbReference type="Gene3D" id="1.10.10.10">
    <property type="entry name" value="Winged helix-like DNA-binding domain superfamily/Winged helix DNA-binding domain"/>
    <property type="match status" value="1"/>
</dbReference>
<evidence type="ECO:0000259" key="6">
    <source>
        <dbReference type="Pfam" id="PF08281"/>
    </source>
</evidence>
<accession>A0A1F6WHJ1</accession>
<organism evidence="7 8">
    <name type="scientific">Candidatus Nomurabacteria bacterium RIFCSPHIGHO2_02_FULL_42_24</name>
    <dbReference type="NCBI Taxonomy" id="1801757"/>
    <lineage>
        <taxon>Bacteria</taxon>
        <taxon>Candidatus Nomuraibacteriota</taxon>
    </lineage>
</organism>
<evidence type="ECO:0000259" key="5">
    <source>
        <dbReference type="Pfam" id="PF04542"/>
    </source>
</evidence>
<dbReference type="PANTHER" id="PTHR43133">
    <property type="entry name" value="RNA POLYMERASE ECF-TYPE SIGMA FACTO"/>
    <property type="match status" value="1"/>
</dbReference>
<dbReference type="InterPro" id="IPR039425">
    <property type="entry name" value="RNA_pol_sigma-70-like"/>
</dbReference>
<evidence type="ECO:0000256" key="4">
    <source>
        <dbReference type="ARBA" id="ARBA00023163"/>
    </source>
</evidence>
<dbReference type="EMBL" id="MFUH01000033">
    <property type="protein sequence ID" value="OGI81314.1"/>
    <property type="molecule type" value="Genomic_DNA"/>
</dbReference>
<keyword evidence="2" id="KW-0805">Transcription regulation</keyword>
<keyword evidence="3" id="KW-0731">Sigma factor</keyword>
<dbReference type="InterPro" id="IPR014284">
    <property type="entry name" value="RNA_pol_sigma-70_dom"/>
</dbReference>
<dbReference type="InterPro" id="IPR013324">
    <property type="entry name" value="RNA_pol_sigma_r3/r4-like"/>
</dbReference>
<feature type="domain" description="RNA polymerase sigma factor 70 region 4 type 2" evidence="6">
    <location>
        <begin position="119"/>
        <end position="171"/>
    </location>
</feature>
<keyword evidence="4" id="KW-0804">Transcription</keyword>
<dbReference type="GO" id="GO:0003677">
    <property type="term" value="F:DNA binding"/>
    <property type="evidence" value="ECO:0007669"/>
    <property type="project" value="InterPro"/>
</dbReference>
<evidence type="ECO:0000256" key="1">
    <source>
        <dbReference type="ARBA" id="ARBA00010641"/>
    </source>
</evidence>
<dbReference type="Proteomes" id="UP000179880">
    <property type="component" value="Unassembled WGS sequence"/>
</dbReference>
<dbReference type="SUPFAM" id="SSF88946">
    <property type="entry name" value="Sigma2 domain of RNA polymerase sigma factors"/>
    <property type="match status" value="1"/>
</dbReference>
<dbReference type="CDD" id="cd06171">
    <property type="entry name" value="Sigma70_r4"/>
    <property type="match status" value="1"/>
</dbReference>
<dbReference type="Pfam" id="PF08281">
    <property type="entry name" value="Sigma70_r4_2"/>
    <property type="match status" value="1"/>
</dbReference>
<proteinExistence type="inferred from homology"/>
<comment type="similarity">
    <text evidence="1">Belongs to the sigma-70 factor family. ECF subfamily.</text>
</comment>
<evidence type="ECO:0008006" key="9">
    <source>
        <dbReference type="Google" id="ProtNLM"/>
    </source>
</evidence>
<dbReference type="InterPro" id="IPR013249">
    <property type="entry name" value="RNA_pol_sigma70_r4_t2"/>
</dbReference>
<dbReference type="InterPro" id="IPR013325">
    <property type="entry name" value="RNA_pol_sigma_r2"/>
</dbReference>
<name>A0A1F6WHJ1_9BACT</name>